<feature type="transmembrane region" description="Helical" evidence="1">
    <location>
        <begin position="68"/>
        <end position="94"/>
    </location>
</feature>
<reference evidence="2" key="1">
    <citation type="submission" date="2014-09" db="EMBL/GenBank/DDBJ databases">
        <authorList>
            <person name="Magalhaes I.L.F."/>
            <person name="Oliveira U."/>
            <person name="Santos F.R."/>
            <person name="Vidigal T.H.D.A."/>
            <person name="Brescovit A.D."/>
            <person name="Santos A.J."/>
        </authorList>
    </citation>
    <scope>NUCLEOTIDE SEQUENCE</scope>
    <source>
        <tissue evidence="2">Shoot tissue taken approximately 20 cm above the soil surface</tissue>
    </source>
</reference>
<keyword evidence="1" id="KW-0472">Membrane</keyword>
<evidence type="ECO:0000313" key="2">
    <source>
        <dbReference type="EMBL" id="JAE21454.1"/>
    </source>
</evidence>
<dbReference type="EMBL" id="GBRH01176442">
    <property type="protein sequence ID" value="JAE21454.1"/>
    <property type="molecule type" value="Transcribed_RNA"/>
</dbReference>
<proteinExistence type="predicted"/>
<organism evidence="2">
    <name type="scientific">Arundo donax</name>
    <name type="common">Giant reed</name>
    <name type="synonym">Donax arundinaceus</name>
    <dbReference type="NCBI Taxonomy" id="35708"/>
    <lineage>
        <taxon>Eukaryota</taxon>
        <taxon>Viridiplantae</taxon>
        <taxon>Streptophyta</taxon>
        <taxon>Embryophyta</taxon>
        <taxon>Tracheophyta</taxon>
        <taxon>Spermatophyta</taxon>
        <taxon>Magnoliopsida</taxon>
        <taxon>Liliopsida</taxon>
        <taxon>Poales</taxon>
        <taxon>Poaceae</taxon>
        <taxon>PACMAD clade</taxon>
        <taxon>Arundinoideae</taxon>
        <taxon>Arundineae</taxon>
        <taxon>Arundo</taxon>
    </lineage>
</organism>
<keyword evidence="1" id="KW-0812">Transmembrane</keyword>
<accession>A0A0A9GDB5</accession>
<name>A0A0A9GDB5_ARUDO</name>
<sequence>MIAALASRPSDDGPSFIFKRPLWDVDSPSMSISGGSWIRNGSMLSSTISFASIFGLPPKIISVPLPAILVEIVIACFLPACAIISASLAAYFGLALRTL</sequence>
<protein>
    <submittedName>
        <fullName evidence="2">Uncharacterized protein</fullName>
    </submittedName>
</protein>
<reference evidence="2" key="2">
    <citation type="journal article" date="2015" name="Data Brief">
        <title>Shoot transcriptome of the giant reed, Arundo donax.</title>
        <authorList>
            <person name="Barrero R.A."/>
            <person name="Guerrero F.D."/>
            <person name="Moolhuijzen P."/>
            <person name="Goolsby J.A."/>
            <person name="Tidwell J."/>
            <person name="Bellgard S.E."/>
            <person name="Bellgard M.I."/>
        </authorList>
    </citation>
    <scope>NUCLEOTIDE SEQUENCE</scope>
    <source>
        <tissue evidence="2">Shoot tissue taken approximately 20 cm above the soil surface</tissue>
    </source>
</reference>
<dbReference type="AlphaFoldDB" id="A0A0A9GDB5"/>
<evidence type="ECO:0000256" key="1">
    <source>
        <dbReference type="SAM" id="Phobius"/>
    </source>
</evidence>
<keyword evidence="1" id="KW-1133">Transmembrane helix</keyword>